<accession>A0ABT8CQ79</accession>
<sequence length="145" mass="16601">MIDLLFSIECSLKALIFMESTEDEKVTYNKIRIHNLERLSDMIIDKTGLLGLEQSIIENGDIYKVTSRYTLEANIRFRESNVLGSLYYDTIANFTWLDKLYDVATDVLNFAESKCSTQIKSISLSDIDLDSVIEKANRIKNISKS</sequence>
<protein>
    <recommendedName>
        <fullName evidence="3">HEPN domain-containing protein</fullName>
    </recommendedName>
</protein>
<keyword evidence="2" id="KW-1185">Reference proteome</keyword>
<gene>
    <name evidence="1" type="ORF">QW060_05905</name>
</gene>
<dbReference type="RefSeq" id="WP_290362722.1">
    <property type="nucleotide sequence ID" value="NZ_JAUFQU010000001.1"/>
</dbReference>
<organism evidence="1 2">
    <name type="scientific">Paenimyroides ceti</name>
    <dbReference type="NCBI Taxonomy" id="395087"/>
    <lineage>
        <taxon>Bacteria</taxon>
        <taxon>Pseudomonadati</taxon>
        <taxon>Bacteroidota</taxon>
        <taxon>Flavobacteriia</taxon>
        <taxon>Flavobacteriales</taxon>
        <taxon>Flavobacteriaceae</taxon>
        <taxon>Paenimyroides</taxon>
    </lineage>
</organism>
<dbReference type="Proteomes" id="UP001242368">
    <property type="component" value="Unassembled WGS sequence"/>
</dbReference>
<evidence type="ECO:0008006" key="3">
    <source>
        <dbReference type="Google" id="ProtNLM"/>
    </source>
</evidence>
<reference evidence="2" key="1">
    <citation type="journal article" date="2019" name="Int. J. Syst. Evol. Microbiol.">
        <title>The Global Catalogue of Microorganisms (GCM) 10K type strain sequencing project: providing services to taxonomists for standard genome sequencing and annotation.</title>
        <authorList>
            <consortium name="The Broad Institute Genomics Platform"/>
            <consortium name="The Broad Institute Genome Sequencing Center for Infectious Disease"/>
            <person name="Wu L."/>
            <person name="Ma J."/>
        </authorList>
    </citation>
    <scope>NUCLEOTIDE SEQUENCE [LARGE SCALE GENOMIC DNA]</scope>
    <source>
        <strain evidence="2">CECT 7184</strain>
    </source>
</reference>
<name>A0ABT8CQ79_9FLAO</name>
<dbReference type="EMBL" id="JAUFQU010000001">
    <property type="protein sequence ID" value="MDN3706663.1"/>
    <property type="molecule type" value="Genomic_DNA"/>
</dbReference>
<comment type="caution">
    <text evidence="1">The sequence shown here is derived from an EMBL/GenBank/DDBJ whole genome shotgun (WGS) entry which is preliminary data.</text>
</comment>
<evidence type="ECO:0000313" key="2">
    <source>
        <dbReference type="Proteomes" id="UP001242368"/>
    </source>
</evidence>
<evidence type="ECO:0000313" key="1">
    <source>
        <dbReference type="EMBL" id="MDN3706663.1"/>
    </source>
</evidence>
<proteinExistence type="predicted"/>